<keyword evidence="3" id="KW-1185">Reference proteome</keyword>
<evidence type="ECO:0000313" key="2">
    <source>
        <dbReference type="EMBL" id="MEU8132598.1"/>
    </source>
</evidence>
<proteinExistence type="predicted"/>
<keyword evidence="1" id="KW-0812">Transmembrane</keyword>
<keyword evidence="1" id="KW-1133">Transmembrane helix</keyword>
<dbReference type="Proteomes" id="UP001551482">
    <property type="component" value="Unassembled WGS sequence"/>
</dbReference>
<protein>
    <recommendedName>
        <fullName evidence="4">Alkaline shock response membrane anchor protein AmaP</fullName>
    </recommendedName>
</protein>
<dbReference type="EMBL" id="JBEZFP010000006">
    <property type="protein sequence ID" value="MEU8132598.1"/>
    <property type="molecule type" value="Genomic_DNA"/>
</dbReference>
<comment type="caution">
    <text evidence="2">The sequence shown here is derived from an EMBL/GenBank/DDBJ whole genome shotgun (WGS) entry which is preliminary data.</text>
</comment>
<evidence type="ECO:0000313" key="3">
    <source>
        <dbReference type="Proteomes" id="UP001551482"/>
    </source>
</evidence>
<name>A0ABV3DA30_9ACTN</name>
<organism evidence="2 3">
    <name type="scientific">Streptodolium elevatio</name>
    <dbReference type="NCBI Taxonomy" id="3157996"/>
    <lineage>
        <taxon>Bacteria</taxon>
        <taxon>Bacillati</taxon>
        <taxon>Actinomycetota</taxon>
        <taxon>Actinomycetes</taxon>
        <taxon>Kitasatosporales</taxon>
        <taxon>Streptomycetaceae</taxon>
        <taxon>Streptodolium</taxon>
    </lineage>
</organism>
<sequence>MRRVANRILLTIVGLGLLVGGLAVTARSRGWFQGTLGDVLHTPHKPLITESQTERLVDHDWWWWVAFGVPGAVLAICLWWFFAQFRRRPVRVIRVADTSEDAGGGPSGLGTGFGLVGDDADTITVNGYALADAIADDLARERDIEDVHARLVRRRHGPVLKLAVRTEAGAEPRAVLDAIHEDVLEHGRDAVELHRLPVVVELRSAKGLPKRHLD</sequence>
<evidence type="ECO:0008006" key="4">
    <source>
        <dbReference type="Google" id="ProtNLM"/>
    </source>
</evidence>
<gene>
    <name evidence="2" type="ORF">AB0C36_03730</name>
</gene>
<dbReference type="RefSeq" id="WP_358348679.1">
    <property type="nucleotide sequence ID" value="NZ_JBEZFP010000006.1"/>
</dbReference>
<feature type="transmembrane region" description="Helical" evidence="1">
    <location>
        <begin position="61"/>
        <end position="82"/>
    </location>
</feature>
<evidence type="ECO:0000256" key="1">
    <source>
        <dbReference type="SAM" id="Phobius"/>
    </source>
</evidence>
<accession>A0ABV3DA30</accession>
<reference evidence="2 3" key="1">
    <citation type="submission" date="2024-06" db="EMBL/GenBank/DDBJ databases">
        <title>The Natural Products Discovery Center: Release of the First 8490 Sequenced Strains for Exploring Actinobacteria Biosynthetic Diversity.</title>
        <authorList>
            <person name="Kalkreuter E."/>
            <person name="Kautsar S.A."/>
            <person name="Yang D."/>
            <person name="Bader C.D."/>
            <person name="Teijaro C.N."/>
            <person name="Fluegel L."/>
            <person name="Davis C.M."/>
            <person name="Simpson J.R."/>
            <person name="Lauterbach L."/>
            <person name="Steele A.D."/>
            <person name="Gui C."/>
            <person name="Meng S."/>
            <person name="Li G."/>
            <person name="Viehrig K."/>
            <person name="Ye F."/>
            <person name="Su P."/>
            <person name="Kiefer A.F."/>
            <person name="Nichols A."/>
            <person name="Cepeda A.J."/>
            <person name="Yan W."/>
            <person name="Fan B."/>
            <person name="Jiang Y."/>
            <person name="Adhikari A."/>
            <person name="Zheng C.-J."/>
            <person name="Schuster L."/>
            <person name="Cowan T.M."/>
            <person name="Smanski M.J."/>
            <person name="Chevrette M.G."/>
            <person name="De Carvalho L.P.S."/>
            <person name="Shen B."/>
        </authorList>
    </citation>
    <scope>NUCLEOTIDE SEQUENCE [LARGE SCALE GENOMIC DNA]</scope>
    <source>
        <strain evidence="2 3">NPDC048946</strain>
    </source>
</reference>
<keyword evidence="1" id="KW-0472">Membrane</keyword>